<dbReference type="RefSeq" id="WP_181555430.1">
    <property type="nucleotide sequence ID" value="NZ_JACDUT010000003.1"/>
</dbReference>
<comment type="similarity">
    <text evidence="2">Belongs to the bacterial solute-binding protein 2 family.</text>
</comment>
<keyword evidence="6" id="KW-1185">Reference proteome</keyword>
<reference evidence="5 6" key="1">
    <citation type="submission" date="2020-07" db="EMBL/GenBank/DDBJ databases">
        <title>Genomic Encyclopedia of Type Strains, Phase IV (KMG-IV): sequencing the most valuable type-strain genomes for metagenomic binning, comparative biology and taxonomic classification.</title>
        <authorList>
            <person name="Goeker M."/>
        </authorList>
    </citation>
    <scope>NUCLEOTIDE SEQUENCE [LARGE SCALE GENOMIC DNA]</scope>
    <source>
        <strain evidence="5 6">DSM 15730</strain>
    </source>
</reference>
<dbReference type="GO" id="GO:0030313">
    <property type="term" value="C:cell envelope"/>
    <property type="evidence" value="ECO:0007669"/>
    <property type="project" value="UniProtKB-SubCell"/>
</dbReference>
<dbReference type="InterPro" id="IPR025997">
    <property type="entry name" value="SBP_2_dom"/>
</dbReference>
<protein>
    <submittedName>
        <fullName evidence="5">Ribose transport system substrate-binding protein</fullName>
    </submittedName>
</protein>
<dbReference type="AlphaFoldDB" id="A0A7V9Z5N9"/>
<dbReference type="CDD" id="cd06314">
    <property type="entry name" value="PBP1_tmGBP"/>
    <property type="match status" value="1"/>
</dbReference>
<evidence type="ECO:0000259" key="4">
    <source>
        <dbReference type="Pfam" id="PF13407"/>
    </source>
</evidence>
<keyword evidence="3" id="KW-0732">Signal</keyword>
<sequence length="337" mass="38188">MRRWWKWAVYIGGMSVFAGSASFTVYCAWKVYMYHQPEEKPAIADRKKAYHFVLVPEELDNDYWRLVEKGAKAAAKEMGVRLEYIGPRQANIEEHVKILEKAAASKVDGIMTQGLTEQQFTPIINRIVEKNIPVITIDTDAPTSRRTAYIGTDNYYAGFIAGRALVEDTGGNANVAIITGSFEASHQQLRVKGFQDAAKHEKGIHIIAIEESDITRVQAAEKAYKILKEHPEVNAFYGTSALDAIGIAKVIEQFHRERETYVIGFDTLPETIHYLEKGTIEATVVQEPYEMGYRAVKMMVDIIEGNHVPSINNTETRVIRKQDLPLRPARNYEVRHD</sequence>
<dbReference type="EMBL" id="JACDUT010000003">
    <property type="protein sequence ID" value="MBA2874527.1"/>
    <property type="molecule type" value="Genomic_DNA"/>
</dbReference>
<dbReference type="GO" id="GO:0030246">
    <property type="term" value="F:carbohydrate binding"/>
    <property type="evidence" value="ECO:0007669"/>
    <property type="project" value="UniProtKB-ARBA"/>
</dbReference>
<accession>A0A7V9Z5N9</accession>
<name>A0A7V9Z5N9_9BACL</name>
<dbReference type="InterPro" id="IPR028082">
    <property type="entry name" value="Peripla_BP_I"/>
</dbReference>
<feature type="domain" description="Periplasmic binding protein" evidence="4">
    <location>
        <begin position="52"/>
        <end position="306"/>
    </location>
</feature>
<evidence type="ECO:0000256" key="1">
    <source>
        <dbReference type="ARBA" id="ARBA00004196"/>
    </source>
</evidence>
<dbReference type="Gene3D" id="3.40.50.2300">
    <property type="match status" value="2"/>
</dbReference>
<proteinExistence type="inferred from homology"/>
<comment type="subcellular location">
    <subcellularLocation>
        <location evidence="1">Cell envelope</location>
    </subcellularLocation>
</comment>
<evidence type="ECO:0000256" key="3">
    <source>
        <dbReference type="ARBA" id="ARBA00022729"/>
    </source>
</evidence>
<dbReference type="PANTHER" id="PTHR46847">
    <property type="entry name" value="D-ALLOSE-BINDING PERIPLASMIC PROTEIN-RELATED"/>
    <property type="match status" value="1"/>
</dbReference>
<dbReference type="SUPFAM" id="SSF53822">
    <property type="entry name" value="Periplasmic binding protein-like I"/>
    <property type="match status" value="1"/>
</dbReference>
<evidence type="ECO:0000256" key="2">
    <source>
        <dbReference type="ARBA" id="ARBA00007639"/>
    </source>
</evidence>
<comment type="caution">
    <text evidence="5">The sequence shown here is derived from an EMBL/GenBank/DDBJ whole genome shotgun (WGS) entry which is preliminary data.</text>
</comment>
<gene>
    <name evidence="5" type="ORF">HNR31_001297</name>
</gene>
<dbReference type="Pfam" id="PF13407">
    <property type="entry name" value="Peripla_BP_4"/>
    <property type="match status" value="1"/>
</dbReference>
<evidence type="ECO:0000313" key="5">
    <source>
        <dbReference type="EMBL" id="MBA2874527.1"/>
    </source>
</evidence>
<organism evidence="5 6">
    <name type="scientific">Thermaerobacillus caldiproteolyticus</name>
    <dbReference type="NCBI Taxonomy" id="247480"/>
    <lineage>
        <taxon>Bacteria</taxon>
        <taxon>Bacillati</taxon>
        <taxon>Bacillota</taxon>
        <taxon>Bacilli</taxon>
        <taxon>Bacillales</taxon>
        <taxon>Anoxybacillaceae</taxon>
        <taxon>Thermaerobacillus</taxon>
    </lineage>
</organism>
<dbReference type="Proteomes" id="UP000523087">
    <property type="component" value="Unassembled WGS sequence"/>
</dbReference>
<dbReference type="PANTHER" id="PTHR46847:SF1">
    <property type="entry name" value="D-ALLOSE-BINDING PERIPLASMIC PROTEIN-RELATED"/>
    <property type="match status" value="1"/>
</dbReference>
<evidence type="ECO:0000313" key="6">
    <source>
        <dbReference type="Proteomes" id="UP000523087"/>
    </source>
</evidence>